<proteinExistence type="predicted"/>
<gene>
    <name evidence="2" type="ORF">SAMN05443549_10340</name>
</gene>
<keyword evidence="1" id="KW-0472">Membrane</keyword>
<name>A0A1M5IES0_9FLAO</name>
<dbReference type="Proteomes" id="UP000184516">
    <property type="component" value="Unassembled WGS sequence"/>
</dbReference>
<protein>
    <submittedName>
        <fullName evidence="2">Copper chaperone NosL</fullName>
    </submittedName>
</protein>
<keyword evidence="1" id="KW-0812">Transmembrane</keyword>
<dbReference type="STRING" id="468056.SAMN05443549_10340"/>
<accession>A0A1M5IES0</accession>
<dbReference type="PANTHER" id="PTHR41247">
    <property type="entry name" value="HTH-TYPE TRANSCRIPTIONAL REPRESSOR YCNK"/>
    <property type="match status" value="1"/>
</dbReference>
<keyword evidence="3" id="KW-1185">Reference proteome</keyword>
<feature type="transmembrane region" description="Helical" evidence="1">
    <location>
        <begin position="91"/>
        <end position="109"/>
    </location>
</feature>
<evidence type="ECO:0000313" key="2">
    <source>
        <dbReference type="EMBL" id="SHG26313.1"/>
    </source>
</evidence>
<dbReference type="EMBL" id="FQWB01000003">
    <property type="protein sequence ID" value="SHG26313.1"/>
    <property type="molecule type" value="Genomic_DNA"/>
</dbReference>
<dbReference type="AlphaFoldDB" id="A0A1M5IES0"/>
<evidence type="ECO:0000313" key="3">
    <source>
        <dbReference type="Proteomes" id="UP000184516"/>
    </source>
</evidence>
<feature type="transmembrane region" description="Helical" evidence="1">
    <location>
        <begin position="21"/>
        <end position="40"/>
    </location>
</feature>
<dbReference type="Pfam" id="PF05573">
    <property type="entry name" value="NosL"/>
    <property type="match status" value="1"/>
</dbReference>
<feature type="transmembrane region" description="Helical" evidence="1">
    <location>
        <begin position="116"/>
        <end position="136"/>
    </location>
</feature>
<sequence length="349" mass="38739">MFPFFIPTISMNTSKIALFSKVVLLAVSALFFASLLFPMWRIELEAPQYPEGLVLQLHANKIGGDVDVINGLNHYIGMKTLHTEDFPEFKILPYIVGFFGLFTLAMVFVNRIKGVILLLVSFVLFGILAGVDFYRWNYEYGHNLNPNAAIVVPGMAYQPPLIGYKQLLNFGAFSIPDVGGCMLITAGVLLFAIVAKETRLINRAFRKPKIEAVLVLVLSLSFMSCGDFKVEPIKLNTDNCDFCKMSIADGKYGAEVITQKGRVYKFDDISCMANYCKENANTKIGAYYVNDFAQDNNLIPAETAFFLSGGTIQSPMHGGIIALSKEKDAKEFGTKLSAKPIKWEAIIKK</sequence>
<feature type="transmembrane region" description="Helical" evidence="1">
    <location>
        <begin position="167"/>
        <end position="191"/>
    </location>
</feature>
<evidence type="ECO:0000256" key="1">
    <source>
        <dbReference type="SAM" id="Phobius"/>
    </source>
</evidence>
<reference evidence="3" key="1">
    <citation type="submission" date="2016-11" db="EMBL/GenBank/DDBJ databases">
        <authorList>
            <person name="Varghese N."/>
            <person name="Submissions S."/>
        </authorList>
    </citation>
    <scope>NUCLEOTIDE SEQUENCE [LARGE SCALE GENOMIC DNA]</scope>
    <source>
        <strain evidence="3">DSM 19978</strain>
    </source>
</reference>
<keyword evidence="1" id="KW-1133">Transmembrane helix</keyword>
<organism evidence="2 3">
    <name type="scientific">Flavobacterium fluvii</name>
    <dbReference type="NCBI Taxonomy" id="468056"/>
    <lineage>
        <taxon>Bacteria</taxon>
        <taxon>Pseudomonadati</taxon>
        <taxon>Bacteroidota</taxon>
        <taxon>Flavobacteriia</taxon>
        <taxon>Flavobacteriales</taxon>
        <taxon>Flavobacteriaceae</taxon>
        <taxon>Flavobacterium</taxon>
    </lineage>
</organism>
<dbReference type="SUPFAM" id="SSF160387">
    <property type="entry name" value="NosL/MerB-like"/>
    <property type="match status" value="1"/>
</dbReference>
<dbReference type="InterPro" id="IPR008719">
    <property type="entry name" value="N2O_reductase_NosL"/>
</dbReference>
<dbReference type="PANTHER" id="PTHR41247:SF1">
    <property type="entry name" value="HTH-TYPE TRANSCRIPTIONAL REPRESSOR YCNK"/>
    <property type="match status" value="1"/>
</dbReference>